<accession>A0A3G9JFJ6</accession>
<organism evidence="1 2">
    <name type="scientific">Microcystis viridis NIES-102</name>
    <dbReference type="NCBI Taxonomy" id="213615"/>
    <lineage>
        <taxon>Bacteria</taxon>
        <taxon>Bacillati</taxon>
        <taxon>Cyanobacteriota</taxon>
        <taxon>Cyanophyceae</taxon>
        <taxon>Oscillatoriophycideae</taxon>
        <taxon>Chroococcales</taxon>
        <taxon>Microcystaceae</taxon>
        <taxon>Microcystis</taxon>
    </lineage>
</organism>
<reference evidence="1 2" key="1">
    <citation type="submission" date="2018-11" db="EMBL/GenBank/DDBJ databases">
        <title>Complete genome sequence of Microcystis aeruginosa NIES-102.</title>
        <authorList>
            <person name="Yamaguchi H."/>
            <person name="Suzuki S."/>
            <person name="Kawachi M."/>
        </authorList>
    </citation>
    <scope>NUCLEOTIDE SEQUENCE [LARGE SCALE GENOMIC DNA]</scope>
    <source>
        <strain evidence="1 2">NIES-102</strain>
    </source>
</reference>
<evidence type="ECO:0000313" key="2">
    <source>
        <dbReference type="Proteomes" id="UP000278152"/>
    </source>
</evidence>
<evidence type="ECO:0000313" key="1">
    <source>
        <dbReference type="EMBL" id="BBH38722.1"/>
    </source>
</evidence>
<gene>
    <name evidence="1" type="ORF">myaer102_12270</name>
</gene>
<proteinExistence type="predicted"/>
<protein>
    <submittedName>
        <fullName evidence="1">Uncharacterized protein</fullName>
    </submittedName>
</protein>
<dbReference type="EMBL" id="AP019314">
    <property type="protein sequence ID" value="BBH38722.1"/>
    <property type="molecule type" value="Genomic_DNA"/>
</dbReference>
<dbReference type="Proteomes" id="UP000278152">
    <property type="component" value="Chromosome"/>
</dbReference>
<sequence length="226" mass="24440">MPQTRNVFAQAVTQTKFNVTNNSNGHLNNQYILVFITPVAQAENWLYAAWQQLNPGDGSTRSFILDQKVSGQMLSTDGLYTTNQVAIPPSYVSSLTNSGGLDPVLGAIQLGSQVNPPTVTNTQSGIKNQTMNPGSAMYAQWLLNGNLTVQSLTPISAGGTLSAFELNTTLYWAVGTFQKGPSYSYNQVTASTAYALPPNTPEVNVSLTYNDATQQFEWSFNPPSDQ</sequence>
<dbReference type="AlphaFoldDB" id="A0A3G9JFJ6"/>
<dbReference type="KEGG" id="mvz:myaer102_12270"/>
<dbReference type="RefSeq" id="WP_125730526.1">
    <property type="nucleotide sequence ID" value="NZ_AP019314.1"/>
</dbReference>
<name>A0A3G9JFJ6_MICVR</name>